<accession>A0A5B7FHA1</accession>
<proteinExistence type="predicted"/>
<dbReference type="EMBL" id="VSRR010006501">
    <property type="protein sequence ID" value="MPC44937.1"/>
    <property type="molecule type" value="Genomic_DNA"/>
</dbReference>
<gene>
    <name evidence="2" type="ORF">E2C01_038619</name>
</gene>
<evidence type="ECO:0000313" key="2">
    <source>
        <dbReference type="EMBL" id="MPC44937.1"/>
    </source>
</evidence>
<sequence>MSPAECTSPGLAILLGLASTARPLLRPSTPTSTRRRGTRHYTRLPANGLFNQSSTNSPQDSHEPAWLTTMRIDPSEVFQRVLGELLLGETVKGDYHHLPPHVHALHTAHELHH</sequence>
<keyword evidence="3" id="KW-1185">Reference proteome</keyword>
<evidence type="ECO:0000256" key="1">
    <source>
        <dbReference type="SAM" id="MobiDB-lite"/>
    </source>
</evidence>
<feature type="compositionally biased region" description="Low complexity" evidence="1">
    <location>
        <begin position="22"/>
        <end position="32"/>
    </location>
</feature>
<organism evidence="2 3">
    <name type="scientific">Portunus trituberculatus</name>
    <name type="common">Swimming crab</name>
    <name type="synonym">Neptunus trituberculatus</name>
    <dbReference type="NCBI Taxonomy" id="210409"/>
    <lineage>
        <taxon>Eukaryota</taxon>
        <taxon>Metazoa</taxon>
        <taxon>Ecdysozoa</taxon>
        <taxon>Arthropoda</taxon>
        <taxon>Crustacea</taxon>
        <taxon>Multicrustacea</taxon>
        <taxon>Malacostraca</taxon>
        <taxon>Eumalacostraca</taxon>
        <taxon>Eucarida</taxon>
        <taxon>Decapoda</taxon>
        <taxon>Pleocyemata</taxon>
        <taxon>Brachyura</taxon>
        <taxon>Eubrachyura</taxon>
        <taxon>Portunoidea</taxon>
        <taxon>Portunidae</taxon>
        <taxon>Portuninae</taxon>
        <taxon>Portunus</taxon>
    </lineage>
</organism>
<comment type="caution">
    <text evidence="2">The sequence shown here is derived from an EMBL/GenBank/DDBJ whole genome shotgun (WGS) entry which is preliminary data.</text>
</comment>
<feature type="region of interest" description="Disordered" evidence="1">
    <location>
        <begin position="22"/>
        <end position="63"/>
    </location>
</feature>
<feature type="compositionally biased region" description="Polar residues" evidence="1">
    <location>
        <begin position="49"/>
        <end position="59"/>
    </location>
</feature>
<reference evidence="2 3" key="1">
    <citation type="submission" date="2019-05" db="EMBL/GenBank/DDBJ databases">
        <title>Another draft genome of Portunus trituberculatus and its Hox gene families provides insights of decapod evolution.</title>
        <authorList>
            <person name="Jeong J.-H."/>
            <person name="Song I."/>
            <person name="Kim S."/>
            <person name="Choi T."/>
            <person name="Kim D."/>
            <person name="Ryu S."/>
            <person name="Kim W."/>
        </authorList>
    </citation>
    <scope>NUCLEOTIDE SEQUENCE [LARGE SCALE GENOMIC DNA]</scope>
    <source>
        <tissue evidence="2">Muscle</tissue>
    </source>
</reference>
<dbReference type="AlphaFoldDB" id="A0A5B7FHA1"/>
<dbReference type="Proteomes" id="UP000324222">
    <property type="component" value="Unassembled WGS sequence"/>
</dbReference>
<evidence type="ECO:0000313" key="3">
    <source>
        <dbReference type="Proteomes" id="UP000324222"/>
    </source>
</evidence>
<feature type="compositionally biased region" description="Basic residues" evidence="1">
    <location>
        <begin position="33"/>
        <end position="42"/>
    </location>
</feature>
<protein>
    <submittedName>
        <fullName evidence="2">Uncharacterized protein</fullName>
    </submittedName>
</protein>
<name>A0A5B7FHA1_PORTR</name>